<keyword evidence="3" id="KW-1185">Reference proteome</keyword>
<sequence length="399" mass="44147">MSDSDSDSDSLSSTGIPSDDVLEKGLRDTVGAIFKKGNLEQLTVKRVRAATEKTLSLNEGFYKNDEVWKAKSDRIIKQEAEKQEELAVEKEKKKTAPAPPKQVPPLKTKGPKRASSTSQPARKRRRMATPLESEEDLSSPPSGESEEEEEEEEGEDEDEDDVPNSRKRAPPAKVSKPARQAPKPKPAPKTDTSSELSDVPDESEKGSERASSREASAMSKPSDAKHDESESEMSVVIDDELPPKSKRRKSSEPSQQEKPKKSSKPAGGSSRKPKDAADADPDLAEIKKLQGQLVKCGIRKMWFRELAPYDTPRAKVKHLRQMLKDAGMEGRFSLEKAKAIMEARELQADLEVVREGAKRWGTNVSDEEEAGNGVRPQRRVARGFQALSFLDDEDGEETD</sequence>
<feature type="compositionally biased region" description="Basic and acidic residues" evidence="1">
    <location>
        <begin position="202"/>
        <end position="212"/>
    </location>
</feature>
<feature type="region of interest" description="Disordered" evidence="1">
    <location>
        <begin position="83"/>
        <end position="283"/>
    </location>
</feature>
<dbReference type="STRING" id="1658174.A0A1J9RCR8"/>
<reference evidence="2 3" key="1">
    <citation type="submission" date="2015-08" db="EMBL/GenBank/DDBJ databases">
        <title>Emmonsia species relationships and genome sequence.</title>
        <authorList>
            <person name="Cuomo C.A."/>
            <person name="Schwartz I.S."/>
            <person name="Kenyon C."/>
            <person name="De Hoog G.S."/>
            <person name="Govender N.P."/>
            <person name="Botha A."/>
            <person name="Moreno L."/>
            <person name="De Vries M."/>
            <person name="Munoz J.F."/>
            <person name="Stielow J.B."/>
        </authorList>
    </citation>
    <scope>NUCLEOTIDE SEQUENCE [LARGE SCALE GENOMIC DNA]</scope>
    <source>
        <strain evidence="2 3">EI222</strain>
    </source>
</reference>
<evidence type="ECO:0000313" key="2">
    <source>
        <dbReference type="EMBL" id="OJD25461.1"/>
    </source>
</evidence>
<gene>
    <name evidence="2" type="ORF">ACJ73_03171</name>
</gene>
<dbReference type="AlphaFoldDB" id="A0A1J9RCR8"/>
<dbReference type="InterPro" id="IPR037647">
    <property type="entry name" value="HIRIP3"/>
</dbReference>
<evidence type="ECO:0008006" key="4">
    <source>
        <dbReference type="Google" id="ProtNLM"/>
    </source>
</evidence>
<feature type="region of interest" description="Disordered" evidence="1">
    <location>
        <begin position="1"/>
        <end position="22"/>
    </location>
</feature>
<dbReference type="Proteomes" id="UP000242791">
    <property type="component" value="Unassembled WGS sequence"/>
</dbReference>
<dbReference type="GO" id="GO:0005634">
    <property type="term" value="C:nucleus"/>
    <property type="evidence" value="ECO:0007669"/>
    <property type="project" value="TreeGrafter"/>
</dbReference>
<evidence type="ECO:0000256" key="1">
    <source>
        <dbReference type="SAM" id="MobiDB-lite"/>
    </source>
</evidence>
<comment type="caution">
    <text evidence="2">The sequence shown here is derived from an EMBL/GenBank/DDBJ whole genome shotgun (WGS) entry which is preliminary data.</text>
</comment>
<organism evidence="2 3">
    <name type="scientific">Blastomyces percursus</name>
    <dbReference type="NCBI Taxonomy" id="1658174"/>
    <lineage>
        <taxon>Eukaryota</taxon>
        <taxon>Fungi</taxon>
        <taxon>Dikarya</taxon>
        <taxon>Ascomycota</taxon>
        <taxon>Pezizomycotina</taxon>
        <taxon>Eurotiomycetes</taxon>
        <taxon>Eurotiomycetidae</taxon>
        <taxon>Onygenales</taxon>
        <taxon>Ajellomycetaceae</taxon>
        <taxon>Blastomyces</taxon>
    </lineage>
</organism>
<dbReference type="VEuPathDB" id="FungiDB:ACJ73_03171"/>
<evidence type="ECO:0000313" key="3">
    <source>
        <dbReference type="Proteomes" id="UP000242791"/>
    </source>
</evidence>
<protein>
    <recommendedName>
        <fullName evidence="4">Transcriptional regulator</fullName>
    </recommendedName>
</protein>
<dbReference type="PANTHER" id="PTHR15410">
    <property type="entry name" value="HIRA-INTERACTING PROTEIN 3"/>
    <property type="match status" value="1"/>
</dbReference>
<feature type="compositionally biased region" description="Acidic residues" evidence="1">
    <location>
        <begin position="144"/>
        <end position="162"/>
    </location>
</feature>
<feature type="compositionally biased region" description="Basic and acidic residues" evidence="1">
    <location>
        <begin position="83"/>
        <end position="94"/>
    </location>
</feature>
<proteinExistence type="predicted"/>
<dbReference type="EMBL" id="LGTZ01000371">
    <property type="protein sequence ID" value="OJD25461.1"/>
    <property type="molecule type" value="Genomic_DNA"/>
</dbReference>
<dbReference type="OrthoDB" id="552755at2759"/>
<name>A0A1J9RCR8_9EURO</name>
<accession>A0A1J9RCR8</accession>
<dbReference type="PANTHER" id="PTHR15410:SF2">
    <property type="entry name" value="HIRA-INTERACTING PROTEIN 3"/>
    <property type="match status" value="1"/>
</dbReference>